<organism evidence="6 7">
    <name type="scientific">Xenorhabdus yunnanensis</name>
    <dbReference type="NCBI Taxonomy" id="3025878"/>
    <lineage>
        <taxon>Bacteria</taxon>
        <taxon>Pseudomonadati</taxon>
        <taxon>Pseudomonadota</taxon>
        <taxon>Gammaproteobacteria</taxon>
        <taxon>Enterobacterales</taxon>
        <taxon>Morganellaceae</taxon>
        <taxon>Xenorhabdus</taxon>
    </lineage>
</organism>
<dbReference type="InterPro" id="IPR038722">
    <property type="entry name" value="Ner_HTH_dom"/>
</dbReference>
<dbReference type="EMBL" id="JAQRFI010000044">
    <property type="protein sequence ID" value="MDC9590740.1"/>
    <property type="molecule type" value="Genomic_DNA"/>
</dbReference>
<accession>A0ABT5LI03</accession>
<dbReference type="Gene3D" id="1.10.260.40">
    <property type="entry name" value="lambda repressor-like DNA-binding domains"/>
    <property type="match status" value="1"/>
</dbReference>
<comment type="similarity">
    <text evidence="1">Belongs to the ner transcriptional regulatory family.</text>
</comment>
<evidence type="ECO:0000256" key="1">
    <source>
        <dbReference type="ARBA" id="ARBA00006157"/>
    </source>
</evidence>
<feature type="domain" description="Ner winged helix-turn-helix DNA-binding" evidence="5">
    <location>
        <begin position="5"/>
        <end position="70"/>
    </location>
</feature>
<reference evidence="6 7" key="1">
    <citation type="submission" date="2023-02" db="EMBL/GenBank/DDBJ databases">
        <title>Entomopathogenic bacteria.</title>
        <authorList>
            <person name="Machado R.A."/>
        </authorList>
    </citation>
    <scope>NUCLEOTIDE SEQUENCE [LARGE SCALE GENOMIC DNA]</scope>
    <source>
        <strain evidence="6 7">XENO-10</strain>
    </source>
</reference>
<evidence type="ECO:0000256" key="4">
    <source>
        <dbReference type="ARBA" id="ARBA00023163"/>
    </source>
</evidence>
<keyword evidence="4" id="KW-0804">Transcription</keyword>
<gene>
    <name evidence="6" type="ORF">PSI23_15965</name>
</gene>
<protein>
    <submittedName>
        <fullName evidence="6">Helix-turn-helix transcriptional regulator</fullName>
    </submittedName>
</protein>
<evidence type="ECO:0000256" key="3">
    <source>
        <dbReference type="ARBA" id="ARBA00023125"/>
    </source>
</evidence>
<keyword evidence="7" id="KW-1185">Reference proteome</keyword>
<dbReference type="Proteomes" id="UP001217178">
    <property type="component" value="Unassembled WGS sequence"/>
</dbReference>
<keyword evidence="2" id="KW-0805">Transcription regulation</keyword>
<name>A0ABT5LI03_9GAMM</name>
<comment type="caution">
    <text evidence="6">The sequence shown here is derived from an EMBL/GenBank/DDBJ whole genome shotgun (WGS) entry which is preliminary data.</text>
</comment>
<keyword evidence="3" id="KW-0238">DNA-binding</keyword>
<evidence type="ECO:0000313" key="7">
    <source>
        <dbReference type="Proteomes" id="UP001217178"/>
    </source>
</evidence>
<evidence type="ECO:0000256" key="2">
    <source>
        <dbReference type="ARBA" id="ARBA00023015"/>
    </source>
</evidence>
<dbReference type="SUPFAM" id="SSF47413">
    <property type="entry name" value="lambda repressor-like DNA-binding domains"/>
    <property type="match status" value="1"/>
</dbReference>
<evidence type="ECO:0000313" key="6">
    <source>
        <dbReference type="EMBL" id="MDC9590740.1"/>
    </source>
</evidence>
<evidence type="ECO:0000259" key="5">
    <source>
        <dbReference type="Pfam" id="PF13693"/>
    </source>
</evidence>
<sequence>MKKNDWHPADISAAIRKTGISLSELSRQVGLSSSTLQNALHRRYPKGERHIAQHIGVHTSEIWPSRYKGKIRK</sequence>
<dbReference type="InterPro" id="IPR010982">
    <property type="entry name" value="Lambda_DNA-bd_dom_sf"/>
</dbReference>
<proteinExistence type="inferred from homology"/>
<dbReference type="Pfam" id="PF13693">
    <property type="entry name" value="HTH_35"/>
    <property type="match status" value="1"/>
</dbReference>